<dbReference type="RefSeq" id="WP_108726772.1">
    <property type="nucleotide sequence ID" value="NZ_CP029001.1"/>
</dbReference>
<dbReference type="PROSITE" id="PS50850">
    <property type="entry name" value="MFS"/>
    <property type="match status" value="1"/>
</dbReference>
<dbReference type="GO" id="GO:0022857">
    <property type="term" value="F:transmembrane transporter activity"/>
    <property type="evidence" value="ECO:0007669"/>
    <property type="project" value="InterPro"/>
</dbReference>
<feature type="transmembrane region" description="Helical" evidence="6">
    <location>
        <begin position="294"/>
        <end position="312"/>
    </location>
</feature>
<reference evidence="8 9" key="1">
    <citation type="submission" date="2018-11" db="EMBL/GenBank/DDBJ databases">
        <title>Multidrug-resistant genes are associated with an 42-kb island TGI1 carrying a complex class 1 integron in a Trueperella pyogenes.</title>
        <authorList>
            <person name="Dong W."/>
        </authorList>
    </citation>
    <scope>NUCLEOTIDE SEQUENCE [LARGE SCALE GENOMIC DNA]</scope>
    <source>
        <strain evidence="8 9">TP4</strain>
    </source>
</reference>
<proteinExistence type="predicted"/>
<feature type="transmembrane region" description="Helical" evidence="6">
    <location>
        <begin position="148"/>
        <end position="168"/>
    </location>
</feature>
<keyword evidence="4 6" id="KW-1133">Transmembrane helix</keyword>
<feature type="transmembrane region" description="Helical" evidence="6">
    <location>
        <begin position="261"/>
        <end position="282"/>
    </location>
</feature>
<evidence type="ECO:0000256" key="2">
    <source>
        <dbReference type="ARBA" id="ARBA00022475"/>
    </source>
</evidence>
<name>A0A3S9QKB0_9ACTO</name>
<feature type="transmembrane region" description="Helical" evidence="6">
    <location>
        <begin position="221"/>
        <end position="241"/>
    </location>
</feature>
<sequence length="457" mass="49164">MKTKNEVRAQDLSRGRRFFLLTLVSMGSSIIYTPAYLKSVFYDPLMEALNVTNAQLGQFLSAYAITALICYFPSGVIADKVRVRTLSWVGFMLTAALTWVYATLPSVGTLMMVFVGMGISTILIWWGIRFKLVRLISEEEEYSKNIGISYGLYGAAGLVVGLVCLLFIKYIASATDSMRWMLIFLGCLIFILGLLSFLIPKFEGEIADSSQGFNLSEIGQTLKNPVVWMAAAIMFFVYFYYTGVTYTTPYLSSVMGASVGIVSFVSIVRQYGVTLLSGPAFGFLAKGAGSSTRVIGWGSIVAVIGLVAIAFLPAGAAMAVIAAIIAILLGFIANGVFGIVSSALTEGKVPLTIFGTATGVLSIIGFAPDTFSSIWFGALIDDKGNDAYIEIFIILAASALLATVFAFMLQFYVKKNATKLEAAQLAAVVEAQGMSIEEAAKFVGVDEESLADVRKEI</sequence>
<dbReference type="GO" id="GO:0005886">
    <property type="term" value="C:plasma membrane"/>
    <property type="evidence" value="ECO:0007669"/>
    <property type="project" value="UniProtKB-SubCell"/>
</dbReference>
<dbReference type="InterPro" id="IPR020846">
    <property type="entry name" value="MFS_dom"/>
</dbReference>
<dbReference type="InterPro" id="IPR050189">
    <property type="entry name" value="MFS_Efflux_Transporters"/>
</dbReference>
<dbReference type="PANTHER" id="PTHR43124:SF3">
    <property type="entry name" value="CHLORAMPHENICOL EFFLUX PUMP RV0191"/>
    <property type="match status" value="1"/>
</dbReference>
<feature type="transmembrane region" description="Helical" evidence="6">
    <location>
        <begin position="85"/>
        <end position="104"/>
    </location>
</feature>
<evidence type="ECO:0000256" key="5">
    <source>
        <dbReference type="ARBA" id="ARBA00023136"/>
    </source>
</evidence>
<evidence type="ECO:0000259" key="7">
    <source>
        <dbReference type="PROSITE" id="PS50850"/>
    </source>
</evidence>
<evidence type="ECO:0000313" key="8">
    <source>
        <dbReference type="EMBL" id="AZR06447.1"/>
    </source>
</evidence>
<feature type="transmembrane region" description="Helical" evidence="6">
    <location>
        <begin position="110"/>
        <end position="128"/>
    </location>
</feature>
<dbReference type="Pfam" id="PF07690">
    <property type="entry name" value="MFS_1"/>
    <property type="match status" value="1"/>
</dbReference>
<dbReference type="AlphaFoldDB" id="A0A3S9QKB0"/>
<protein>
    <submittedName>
        <fullName evidence="8">MFS transporter</fullName>
    </submittedName>
</protein>
<keyword evidence="2" id="KW-1003">Cell membrane</keyword>
<evidence type="ECO:0000313" key="9">
    <source>
        <dbReference type="Proteomes" id="UP000275951"/>
    </source>
</evidence>
<dbReference type="CDD" id="cd06174">
    <property type="entry name" value="MFS"/>
    <property type="match status" value="1"/>
</dbReference>
<feature type="transmembrane region" description="Helical" evidence="6">
    <location>
        <begin position="18"/>
        <end position="37"/>
    </location>
</feature>
<feature type="transmembrane region" description="Helical" evidence="6">
    <location>
        <begin position="180"/>
        <end position="200"/>
    </location>
</feature>
<dbReference type="EMBL" id="CP033905">
    <property type="protein sequence ID" value="AZR06447.1"/>
    <property type="molecule type" value="Genomic_DNA"/>
</dbReference>
<comment type="subcellular location">
    <subcellularLocation>
        <location evidence="1">Cell membrane</location>
        <topology evidence="1">Multi-pass membrane protein</topology>
    </subcellularLocation>
</comment>
<accession>A0A3S9QKB0</accession>
<feature type="transmembrane region" description="Helical" evidence="6">
    <location>
        <begin position="349"/>
        <end position="367"/>
    </location>
</feature>
<keyword evidence="5 6" id="KW-0472">Membrane</keyword>
<dbReference type="PANTHER" id="PTHR43124">
    <property type="entry name" value="PURINE EFFLUX PUMP PBUE"/>
    <property type="match status" value="1"/>
</dbReference>
<feature type="transmembrane region" description="Helical" evidence="6">
    <location>
        <begin position="57"/>
        <end position="78"/>
    </location>
</feature>
<gene>
    <name evidence="8" type="ORF">EBQ10_03470</name>
</gene>
<evidence type="ECO:0000256" key="6">
    <source>
        <dbReference type="SAM" id="Phobius"/>
    </source>
</evidence>
<dbReference type="InterPro" id="IPR011701">
    <property type="entry name" value="MFS"/>
</dbReference>
<dbReference type="InterPro" id="IPR036259">
    <property type="entry name" value="MFS_trans_sf"/>
</dbReference>
<dbReference type="SUPFAM" id="SSF103473">
    <property type="entry name" value="MFS general substrate transporter"/>
    <property type="match status" value="1"/>
</dbReference>
<feature type="domain" description="Major facilitator superfamily (MFS) profile" evidence="7">
    <location>
        <begin position="20"/>
        <end position="414"/>
    </location>
</feature>
<organism evidence="8 9">
    <name type="scientific">Trueperella pyogenes</name>
    <dbReference type="NCBI Taxonomy" id="1661"/>
    <lineage>
        <taxon>Bacteria</taxon>
        <taxon>Bacillati</taxon>
        <taxon>Actinomycetota</taxon>
        <taxon>Actinomycetes</taxon>
        <taxon>Actinomycetales</taxon>
        <taxon>Actinomycetaceae</taxon>
        <taxon>Trueperella</taxon>
    </lineage>
</organism>
<evidence type="ECO:0000256" key="3">
    <source>
        <dbReference type="ARBA" id="ARBA00022692"/>
    </source>
</evidence>
<feature type="transmembrane region" description="Helical" evidence="6">
    <location>
        <begin position="318"/>
        <end position="337"/>
    </location>
</feature>
<feature type="transmembrane region" description="Helical" evidence="6">
    <location>
        <begin position="387"/>
        <end position="409"/>
    </location>
</feature>
<evidence type="ECO:0000256" key="4">
    <source>
        <dbReference type="ARBA" id="ARBA00022989"/>
    </source>
</evidence>
<dbReference type="Gene3D" id="1.20.1250.20">
    <property type="entry name" value="MFS general substrate transporter like domains"/>
    <property type="match status" value="2"/>
</dbReference>
<keyword evidence="3 6" id="KW-0812">Transmembrane</keyword>
<dbReference type="Proteomes" id="UP000275951">
    <property type="component" value="Chromosome"/>
</dbReference>
<evidence type="ECO:0000256" key="1">
    <source>
        <dbReference type="ARBA" id="ARBA00004651"/>
    </source>
</evidence>